<evidence type="ECO:0000313" key="3">
    <source>
        <dbReference type="Proteomes" id="UP001558632"/>
    </source>
</evidence>
<evidence type="ECO:0000256" key="1">
    <source>
        <dbReference type="SAM" id="SignalP"/>
    </source>
</evidence>
<evidence type="ECO:0000313" key="2">
    <source>
        <dbReference type="EMBL" id="KAL1238195.1"/>
    </source>
</evidence>
<feature type="signal peptide" evidence="1">
    <location>
        <begin position="1"/>
        <end position="20"/>
    </location>
</feature>
<name>A0ABR3KH06_TRISP</name>
<gene>
    <name evidence="2" type="ORF">TSPI_05166</name>
</gene>
<organism evidence="2 3">
    <name type="scientific">Trichinella spiralis</name>
    <name type="common">Trichina worm</name>
    <dbReference type="NCBI Taxonomy" id="6334"/>
    <lineage>
        <taxon>Eukaryota</taxon>
        <taxon>Metazoa</taxon>
        <taxon>Ecdysozoa</taxon>
        <taxon>Nematoda</taxon>
        <taxon>Enoplea</taxon>
        <taxon>Dorylaimia</taxon>
        <taxon>Trichinellida</taxon>
        <taxon>Trichinellidae</taxon>
        <taxon>Trichinella</taxon>
    </lineage>
</organism>
<accession>A0ABR3KH06</accession>
<feature type="chain" id="PRO_5047522934" evidence="1">
    <location>
        <begin position="21"/>
        <end position="362"/>
    </location>
</feature>
<keyword evidence="1" id="KW-0732">Signal</keyword>
<proteinExistence type="predicted"/>
<keyword evidence="3" id="KW-1185">Reference proteome</keyword>
<dbReference type="Proteomes" id="UP001558632">
    <property type="component" value="Unassembled WGS sequence"/>
</dbReference>
<protein>
    <submittedName>
        <fullName evidence="2">Protein Ycf2</fullName>
    </submittedName>
</protein>
<dbReference type="EMBL" id="JBEUSY010000328">
    <property type="protein sequence ID" value="KAL1238195.1"/>
    <property type="molecule type" value="Genomic_DNA"/>
</dbReference>
<reference evidence="2 3" key="1">
    <citation type="submission" date="2024-07" db="EMBL/GenBank/DDBJ databases">
        <title>Enhanced genomic and transcriptomic resources for Trichinella pseudospiralis and T. spiralis underpin the discovery of pronounced molecular differences between stages and species.</title>
        <authorList>
            <person name="Pasi K.K."/>
            <person name="La Rosa G."/>
            <person name="Gomez-Morales M.A."/>
            <person name="Tosini F."/>
            <person name="Sumanam S."/>
            <person name="Young N.D."/>
            <person name="Chang B.C."/>
            <person name="Robin G.B."/>
        </authorList>
    </citation>
    <scope>NUCLEOTIDE SEQUENCE [LARGE SCALE GENOMIC DNA]</scope>
    <source>
        <strain evidence="2">ISS534</strain>
    </source>
</reference>
<sequence length="362" mass="39383">MVAIAQLLLQLYAAVTLTNAVHPAFEANPALVSPGGSQCCILISTSSCCPHMYGDRPTCIGSGGIAPYPLGPTAPGGVQFPSIFQPTAPQPQPRPGGVFPGPIQTPPVGGGQVNIMWPGGVQLPITEQNQRCQDILREICKYCQAAGIQPIPQPYWPRPWPTATQQTFAPFNPSAGQMQVPSPFASNQDQTQMTSLDINLPIWSPTSGQQPLPPTGVDSPWAVTWEGNPIDWSKVQIPPLSPNPETNMPPNFNQQIQTDENPSVVNYPDFETLDPNGRRSQRALTIARAVANRWEYIMNAKNKAYSRNRQAPNTQNLKIDATPAEYKFVQRKTKPQPTLAKNPLDVIESMISSTVPLPIIVI</sequence>
<comment type="caution">
    <text evidence="2">The sequence shown here is derived from an EMBL/GenBank/DDBJ whole genome shotgun (WGS) entry which is preliminary data.</text>
</comment>